<dbReference type="InterPro" id="IPR006020">
    <property type="entry name" value="PTB/PI_dom"/>
</dbReference>
<organism evidence="2 3">
    <name type="scientific">Adineta steineri</name>
    <dbReference type="NCBI Taxonomy" id="433720"/>
    <lineage>
        <taxon>Eukaryota</taxon>
        <taxon>Metazoa</taxon>
        <taxon>Spiralia</taxon>
        <taxon>Gnathifera</taxon>
        <taxon>Rotifera</taxon>
        <taxon>Eurotatoria</taxon>
        <taxon>Bdelloidea</taxon>
        <taxon>Adinetida</taxon>
        <taxon>Adinetidae</taxon>
        <taxon>Adineta</taxon>
    </lineage>
</organism>
<protein>
    <recommendedName>
        <fullName evidence="1">PID domain-containing protein</fullName>
    </recommendedName>
</protein>
<comment type="caution">
    <text evidence="2">The sequence shown here is derived from an EMBL/GenBank/DDBJ whole genome shotgun (WGS) entry which is preliminary data.</text>
</comment>
<evidence type="ECO:0000313" key="2">
    <source>
        <dbReference type="EMBL" id="CAF0775463.1"/>
    </source>
</evidence>
<dbReference type="InterPro" id="IPR011993">
    <property type="entry name" value="PH-like_dom_sf"/>
</dbReference>
<accession>A0A813R3Q7</accession>
<proteinExistence type="predicted"/>
<dbReference type="OrthoDB" id="9999955at2759"/>
<dbReference type="SUPFAM" id="SSF50729">
    <property type="entry name" value="PH domain-like"/>
    <property type="match status" value="1"/>
</dbReference>
<name>A0A813R3Q7_9BILA</name>
<dbReference type="EMBL" id="CAJNOM010000009">
    <property type="protein sequence ID" value="CAF0775463.1"/>
    <property type="molecule type" value="Genomic_DNA"/>
</dbReference>
<dbReference type="InterPro" id="IPR051133">
    <property type="entry name" value="Adapter_Engulfment-Domain"/>
</dbReference>
<dbReference type="AlphaFoldDB" id="A0A813R3Q7"/>
<dbReference type="Pfam" id="PF14719">
    <property type="entry name" value="PID_2"/>
    <property type="match status" value="1"/>
</dbReference>
<dbReference type="Gene3D" id="2.30.29.30">
    <property type="entry name" value="Pleckstrin-homology domain (PH domain)/Phosphotyrosine-binding domain (PTB)"/>
    <property type="match status" value="1"/>
</dbReference>
<dbReference type="PANTHER" id="PTHR11232">
    <property type="entry name" value="PHOSPHOTYROSINE INTERACTION DOMAIN-CONTAINING FAMILY MEMBER"/>
    <property type="match status" value="1"/>
</dbReference>
<dbReference type="Proteomes" id="UP000663832">
    <property type="component" value="Unassembled WGS sequence"/>
</dbReference>
<keyword evidence="3" id="KW-1185">Reference proteome</keyword>
<evidence type="ECO:0000259" key="1">
    <source>
        <dbReference type="SMART" id="SM00462"/>
    </source>
</evidence>
<dbReference type="PANTHER" id="PTHR11232:SF74">
    <property type="entry name" value="PTB DOMAIN-CONTAINING ADAPTER PROTEIN CED-6-LIKE PROTEIN"/>
    <property type="match status" value="1"/>
</dbReference>
<dbReference type="SMART" id="SM00462">
    <property type="entry name" value="PTB"/>
    <property type="match status" value="1"/>
</dbReference>
<evidence type="ECO:0000313" key="3">
    <source>
        <dbReference type="Proteomes" id="UP000663832"/>
    </source>
</evidence>
<sequence>MNTNDLQTEDSLQPVKYLGKVHSLYSQGINVATESVRTVWKRSKKGSYYNRCAISIHPFGLCIYEEIANGTYKSVWFDPIENISYCVAEPLHRRIFAWIARSQQTNELECHIVLCKTSKQSYLLAELLAKVFYQSYHHYRQQRLIQLTPNLSTRCSVCDTITRQQQQQQQMNKNLSLFRNHSHDIDDKEEKNDDYENISFQVPMIARVFVPNYENNSMNNSSNRSIDYDVTYIDEDLIKPVEYYQRSIV</sequence>
<gene>
    <name evidence="2" type="ORF">QVE165_LOCUS2854</name>
</gene>
<reference evidence="2" key="1">
    <citation type="submission" date="2021-02" db="EMBL/GenBank/DDBJ databases">
        <authorList>
            <person name="Nowell W R."/>
        </authorList>
    </citation>
    <scope>NUCLEOTIDE SEQUENCE</scope>
</reference>
<feature type="domain" description="PID" evidence="1">
    <location>
        <begin position="8"/>
        <end position="145"/>
    </location>
</feature>